<dbReference type="Pfam" id="PF02697">
    <property type="entry name" value="VAPB_antitox"/>
    <property type="match status" value="1"/>
</dbReference>
<dbReference type="AlphaFoldDB" id="D8JC41"/>
<gene>
    <name evidence="3" type="ordered locus">HacjB3_18028</name>
    <name evidence="4" type="ordered locus">HacjB3_18183</name>
</gene>
<evidence type="ECO:0000256" key="2">
    <source>
        <dbReference type="SAM" id="MobiDB-lite"/>
    </source>
</evidence>
<organism evidence="3 5">
    <name type="scientific">Halalkalicoccus jeotgali (strain DSM 18796 / CECT 7217 / JCM 14584 / KCTC 4019 / B3)</name>
    <dbReference type="NCBI Taxonomy" id="795797"/>
    <lineage>
        <taxon>Archaea</taxon>
        <taxon>Methanobacteriati</taxon>
        <taxon>Methanobacteriota</taxon>
        <taxon>Stenosarchaea group</taxon>
        <taxon>Halobacteria</taxon>
        <taxon>Halobacteriales</taxon>
        <taxon>Halococcaceae</taxon>
        <taxon>Halalkalicoccus</taxon>
    </lineage>
</organism>
<dbReference type="EMBL" id="CP002064">
    <property type="protein sequence ID" value="ADJ16948.1"/>
    <property type="molecule type" value="Genomic_DNA"/>
</dbReference>
<reference evidence="3 5" key="1">
    <citation type="journal article" date="2010" name="J. Bacteriol.">
        <title>Complete genome sequence of Halalkalicoccus jeotgali B3(T), an extremely halophilic archaeon.</title>
        <authorList>
            <person name="Roh S.W."/>
            <person name="Nam Y.D."/>
            <person name="Nam S.H."/>
            <person name="Choi S.H."/>
            <person name="Park H.S."/>
            <person name="Bae J.W."/>
        </authorList>
    </citation>
    <scope>NUCLEOTIDE SEQUENCE [LARGE SCALE GENOMIC DNA]</scope>
    <source>
        <strain evidence="3">B3</strain>
        <strain evidence="5">DSM 18796 / CECT 7217 / JCM 14584 / KCTC 4019 / B3</strain>
        <plasmid evidence="5">2</plasmid>
    </source>
</reference>
<accession>D8JC41</accession>
<dbReference type="PATRIC" id="fig|795797.18.peg.3514"/>
<dbReference type="eggNOG" id="arCOG08550">
    <property type="taxonomic scope" value="Archaea"/>
</dbReference>
<dbReference type="InterPro" id="IPR003847">
    <property type="entry name" value="Put_antitoxin"/>
</dbReference>
<dbReference type="EMBL" id="CP002064">
    <property type="protein sequence ID" value="ADJ16979.1"/>
    <property type="molecule type" value="Genomic_DNA"/>
</dbReference>
<feature type="region of interest" description="Disordered" evidence="2">
    <location>
        <begin position="33"/>
        <end position="70"/>
    </location>
</feature>
<dbReference type="KEGG" id="hje:HacjB3_18028"/>
<evidence type="ECO:0008006" key="6">
    <source>
        <dbReference type="Google" id="ProtNLM"/>
    </source>
</evidence>
<protein>
    <recommendedName>
        <fullName evidence="6">Antitoxin</fullName>
    </recommendedName>
</protein>
<dbReference type="HOGENOM" id="CLU_170073_1_1_2"/>
<keyword evidence="1" id="KW-1277">Toxin-antitoxin system</keyword>
<evidence type="ECO:0000256" key="1">
    <source>
        <dbReference type="ARBA" id="ARBA00022649"/>
    </source>
</evidence>
<name>D8JC41_HALJB</name>
<proteinExistence type="predicted"/>
<evidence type="ECO:0000313" key="4">
    <source>
        <dbReference type="EMBL" id="ADJ16979.1"/>
    </source>
</evidence>
<dbReference type="KEGG" id="hje:HacjB3_18183"/>
<evidence type="ECO:0000313" key="3">
    <source>
        <dbReference type="EMBL" id="ADJ16948.1"/>
    </source>
</evidence>
<keyword evidence="3" id="KW-0614">Plasmid</keyword>
<dbReference type="Proteomes" id="UP000000390">
    <property type="component" value="Plasmid 2"/>
</dbReference>
<evidence type="ECO:0000313" key="5">
    <source>
        <dbReference type="Proteomes" id="UP000000390"/>
    </source>
</evidence>
<feature type="compositionally biased region" description="Basic and acidic residues" evidence="2">
    <location>
        <begin position="37"/>
        <end position="65"/>
    </location>
</feature>
<geneLocation type="plasmid" evidence="3 5">
    <name>2</name>
</geneLocation>
<sequence>MCMATKTLTITEDAYERLKAHKRGDESFSDVVNRLSKSRDNPKKARGLWDDIDAGQDHKEKHQQLGEEIDDHYDEMFGQ</sequence>